<dbReference type="OrthoDB" id="10252235at2759"/>
<dbReference type="PRINTS" id="PR01607">
    <property type="entry name" value="APYRASEFAMLY"/>
</dbReference>
<feature type="domain" description="Calcineurin-like phosphoesterase" evidence="2">
    <location>
        <begin position="104"/>
        <end position="338"/>
    </location>
</feature>
<dbReference type="InterPro" id="IPR029052">
    <property type="entry name" value="Metallo-depent_PP-like"/>
</dbReference>
<dbReference type="SUPFAM" id="SSF56300">
    <property type="entry name" value="Metallo-dependent phosphatases"/>
    <property type="match status" value="1"/>
</dbReference>
<dbReference type="SUPFAM" id="SSF55816">
    <property type="entry name" value="5'-nucleotidase (syn. UDP-sugar hydrolase), C-terminal domain"/>
    <property type="match status" value="1"/>
</dbReference>
<keyword evidence="1" id="KW-0547">Nucleotide-binding</keyword>
<dbReference type="GO" id="GO:0009166">
    <property type="term" value="P:nucleotide catabolic process"/>
    <property type="evidence" value="ECO:0007669"/>
    <property type="project" value="InterPro"/>
</dbReference>
<dbReference type="EMBL" id="LVVM01005354">
    <property type="protein sequence ID" value="OJA10883.1"/>
    <property type="molecule type" value="Genomic_DNA"/>
</dbReference>
<dbReference type="InterPro" id="IPR036907">
    <property type="entry name" value="5'-Nucleotdase_C_sf"/>
</dbReference>
<dbReference type="Gene3D" id="3.60.21.10">
    <property type="match status" value="1"/>
</dbReference>
<sequence>MVRPRDYTELLHNSTAVILSRELEHCKHEAEDHKSRIAAKWQQTATDALNQGRPRAHYRDNTNVAIRESMDTVDCFNPTTAEGDDEDDMPVTHPVVDGRIKDISITHFNDVYRVTAQKFSKSSSETIDVSNFGGLLDSVRAQWETRPDGKKDGLTLFSGDAFSPSMESSVTRGSHMMVILNALDIDIAVAGNHDFDYGYPHFCKLTKDSVFPWLLSNIIDENTGRVPAPLQEMQVVERGGVRIGLIGLVEKQWIDTLLSWPANFQYKDMAQVAVNLSKRLRDPNGEHKCDIILALTHCRMDNDIQLAKEAYAFSPSAYGNLHTQHGVDLILGGHDHEYYVSKAITDWEGFDATQANSDSKSDTGDVLFFKSGTDFREFSDVTIELQDTPEGSVRKKIIQAVHGKRQVTKPESPSSSEVQAVLESQLSSVQAGLKSPVCKSEVELDLRSANIRTDELPAANWFADVIGHAYDDCLCVNGRGGSDGVLLCAWTLRGDSVYSPGNLTLGNILEILPSGDPVVISYPGRVVSGLRISWDSRRPAGHRVLGIWLQKDVANPESDSVTVVDGDEIKPEEEGRKYKIVTLNYLAQYIAKEFPAQGNDGCNTLNYIIDEETGHILSSIVRKYLLGK</sequence>
<comment type="caution">
    <text evidence="3">The sequence shown here is derived from an EMBL/GenBank/DDBJ whole genome shotgun (WGS) entry which is preliminary data.</text>
</comment>
<dbReference type="Pfam" id="PF00149">
    <property type="entry name" value="Metallophos"/>
    <property type="match status" value="1"/>
</dbReference>
<keyword evidence="1" id="KW-0378">Hydrolase</keyword>
<dbReference type="PANTHER" id="PTHR11575:SF48">
    <property type="entry name" value="5'-NUCLEOTIDASE"/>
    <property type="match status" value="1"/>
</dbReference>
<reference evidence="3 4" key="1">
    <citation type="submission" date="2016-03" db="EMBL/GenBank/DDBJ databases">
        <title>Comparative genomics of the ectomycorrhizal sister species Rhizopogon vinicolor and Rhizopogon vesiculosus (Basidiomycota: Boletales) reveals a divergence of the mating type B locus.</title>
        <authorList>
            <person name="Mujic A.B."/>
            <person name="Kuo A."/>
            <person name="Tritt A."/>
            <person name="Lipzen A."/>
            <person name="Chen C."/>
            <person name="Johnson J."/>
            <person name="Sharma A."/>
            <person name="Barry K."/>
            <person name="Grigoriev I.V."/>
            <person name="Spatafora J.W."/>
        </authorList>
    </citation>
    <scope>NUCLEOTIDE SEQUENCE [LARGE SCALE GENOMIC DNA]</scope>
    <source>
        <strain evidence="3 4">AM-OR11-056</strain>
    </source>
</reference>
<name>A0A1J8PT08_9AGAM</name>
<dbReference type="InterPro" id="IPR004843">
    <property type="entry name" value="Calcineurin-like_PHP"/>
</dbReference>
<evidence type="ECO:0000256" key="1">
    <source>
        <dbReference type="RuleBase" id="RU362119"/>
    </source>
</evidence>
<dbReference type="Proteomes" id="UP000183567">
    <property type="component" value="Unassembled WGS sequence"/>
</dbReference>
<dbReference type="Gene3D" id="3.90.780.10">
    <property type="entry name" value="5'-Nucleotidase, C-terminal domain"/>
    <property type="match status" value="2"/>
</dbReference>
<dbReference type="GO" id="GO:0016787">
    <property type="term" value="F:hydrolase activity"/>
    <property type="evidence" value="ECO:0007669"/>
    <property type="project" value="UniProtKB-KW"/>
</dbReference>
<comment type="similarity">
    <text evidence="1">Belongs to the 5'-nucleotidase family.</text>
</comment>
<dbReference type="AlphaFoldDB" id="A0A1J8PT08"/>
<gene>
    <name evidence="3" type="ORF">AZE42_11073</name>
</gene>
<proteinExistence type="inferred from homology"/>
<dbReference type="InterPro" id="IPR006179">
    <property type="entry name" value="5_nucleotidase/apyrase"/>
</dbReference>
<dbReference type="PANTHER" id="PTHR11575">
    <property type="entry name" value="5'-NUCLEOTIDASE-RELATED"/>
    <property type="match status" value="1"/>
</dbReference>
<evidence type="ECO:0000313" key="4">
    <source>
        <dbReference type="Proteomes" id="UP000183567"/>
    </source>
</evidence>
<protein>
    <recommendedName>
        <fullName evidence="2">Calcineurin-like phosphoesterase domain-containing protein</fullName>
    </recommendedName>
</protein>
<evidence type="ECO:0000259" key="2">
    <source>
        <dbReference type="Pfam" id="PF00149"/>
    </source>
</evidence>
<organism evidence="3 4">
    <name type="scientific">Rhizopogon vesiculosus</name>
    <dbReference type="NCBI Taxonomy" id="180088"/>
    <lineage>
        <taxon>Eukaryota</taxon>
        <taxon>Fungi</taxon>
        <taxon>Dikarya</taxon>
        <taxon>Basidiomycota</taxon>
        <taxon>Agaricomycotina</taxon>
        <taxon>Agaricomycetes</taxon>
        <taxon>Agaricomycetidae</taxon>
        <taxon>Boletales</taxon>
        <taxon>Suillineae</taxon>
        <taxon>Rhizopogonaceae</taxon>
        <taxon>Rhizopogon</taxon>
    </lineage>
</organism>
<keyword evidence="4" id="KW-1185">Reference proteome</keyword>
<dbReference type="STRING" id="180088.A0A1J8PT08"/>
<dbReference type="GO" id="GO:0000166">
    <property type="term" value="F:nucleotide binding"/>
    <property type="evidence" value="ECO:0007669"/>
    <property type="project" value="UniProtKB-KW"/>
</dbReference>
<accession>A0A1J8PT08</accession>
<evidence type="ECO:0000313" key="3">
    <source>
        <dbReference type="EMBL" id="OJA10883.1"/>
    </source>
</evidence>